<name>A0AAN8FNG1_TRICO</name>
<dbReference type="InterPro" id="IPR013783">
    <property type="entry name" value="Ig-like_fold"/>
</dbReference>
<evidence type="ECO:0000256" key="1">
    <source>
        <dbReference type="ARBA" id="ARBA00022737"/>
    </source>
</evidence>
<evidence type="ECO:0000256" key="2">
    <source>
        <dbReference type="ARBA" id="ARBA00023157"/>
    </source>
</evidence>
<feature type="domain" description="Ig-like" evidence="4">
    <location>
        <begin position="1104"/>
        <end position="1196"/>
    </location>
</feature>
<feature type="domain" description="Ig-like" evidence="4">
    <location>
        <begin position="1224"/>
        <end position="1315"/>
    </location>
</feature>
<dbReference type="PANTHER" id="PTHR47633">
    <property type="entry name" value="IMMUNOGLOBULIN"/>
    <property type="match status" value="1"/>
</dbReference>
<dbReference type="PROSITE" id="PS50835">
    <property type="entry name" value="IG_LIKE"/>
    <property type="match status" value="5"/>
</dbReference>
<dbReference type="InterPro" id="IPR036179">
    <property type="entry name" value="Ig-like_dom_sf"/>
</dbReference>
<dbReference type="Pfam" id="PF07679">
    <property type="entry name" value="I-set"/>
    <property type="match status" value="9"/>
</dbReference>
<keyword evidence="3" id="KW-0393">Immunoglobulin domain</keyword>
<evidence type="ECO:0000259" key="4">
    <source>
        <dbReference type="PROSITE" id="PS50835"/>
    </source>
</evidence>
<feature type="domain" description="Ig-like" evidence="4">
    <location>
        <begin position="97"/>
        <end position="183"/>
    </location>
</feature>
<feature type="domain" description="Ig-like" evidence="4">
    <location>
        <begin position="993"/>
        <end position="1082"/>
    </location>
</feature>
<dbReference type="FunFam" id="2.60.40.10:FF:000032">
    <property type="entry name" value="palladin isoform X1"/>
    <property type="match status" value="1"/>
</dbReference>
<dbReference type="CDD" id="cd00096">
    <property type="entry name" value="Ig"/>
    <property type="match status" value="1"/>
</dbReference>
<keyword evidence="6" id="KW-1185">Reference proteome</keyword>
<protein>
    <recommendedName>
        <fullName evidence="4">Ig-like domain-containing protein</fullName>
    </recommendedName>
</protein>
<organism evidence="5 6">
    <name type="scientific">Trichostrongylus colubriformis</name>
    <name type="common">Black scour worm</name>
    <dbReference type="NCBI Taxonomy" id="6319"/>
    <lineage>
        <taxon>Eukaryota</taxon>
        <taxon>Metazoa</taxon>
        <taxon>Ecdysozoa</taxon>
        <taxon>Nematoda</taxon>
        <taxon>Chromadorea</taxon>
        <taxon>Rhabditida</taxon>
        <taxon>Rhabditina</taxon>
        <taxon>Rhabditomorpha</taxon>
        <taxon>Strongyloidea</taxon>
        <taxon>Trichostrongylidae</taxon>
        <taxon>Trichostrongylus</taxon>
    </lineage>
</organism>
<evidence type="ECO:0000313" key="6">
    <source>
        <dbReference type="Proteomes" id="UP001331761"/>
    </source>
</evidence>
<dbReference type="InterPro" id="IPR007110">
    <property type="entry name" value="Ig-like_dom"/>
</dbReference>
<gene>
    <name evidence="5" type="ORF">GCK32_004248</name>
</gene>
<proteinExistence type="predicted"/>
<dbReference type="SMART" id="SM00408">
    <property type="entry name" value="IGc2"/>
    <property type="match status" value="3"/>
</dbReference>
<evidence type="ECO:0000256" key="3">
    <source>
        <dbReference type="ARBA" id="ARBA00023319"/>
    </source>
</evidence>
<comment type="caution">
    <text evidence="5">The sequence shown here is derived from an EMBL/GenBank/DDBJ whole genome shotgun (WGS) entry which is preliminary data.</text>
</comment>
<keyword evidence="1" id="KW-0677">Repeat</keyword>
<keyword evidence="2" id="KW-1015">Disulfide bond</keyword>
<dbReference type="EMBL" id="WIXE01010455">
    <property type="protein sequence ID" value="KAK5977562.1"/>
    <property type="molecule type" value="Genomic_DNA"/>
</dbReference>
<reference evidence="5 6" key="1">
    <citation type="submission" date="2019-10" db="EMBL/GenBank/DDBJ databases">
        <title>Assembly and Annotation for the nematode Trichostrongylus colubriformis.</title>
        <authorList>
            <person name="Martin J."/>
        </authorList>
    </citation>
    <scope>NUCLEOTIDE SEQUENCE [LARGE SCALE GENOMIC DNA]</scope>
    <source>
        <strain evidence="5">G859</strain>
        <tissue evidence="5">Whole worm</tissue>
    </source>
</reference>
<dbReference type="InterPro" id="IPR003599">
    <property type="entry name" value="Ig_sub"/>
</dbReference>
<dbReference type="InterPro" id="IPR003598">
    <property type="entry name" value="Ig_sub2"/>
</dbReference>
<accession>A0AAN8FNG1</accession>
<dbReference type="InterPro" id="IPR013098">
    <property type="entry name" value="Ig_I-set"/>
</dbReference>
<feature type="domain" description="Ig-like" evidence="4">
    <location>
        <begin position="427"/>
        <end position="511"/>
    </location>
</feature>
<dbReference type="SMART" id="SM00409">
    <property type="entry name" value="IG"/>
    <property type="match status" value="8"/>
</dbReference>
<sequence>MDRRPTDDAAPPRSNVQELRVTTDGTDWIGAPSPRRVMTAPNSPSTTFRTDREAIFRSGNATVAETHLIRSTGSQSNSFTEEHWSSEITSFVATAPPKFIQVIKAYRILSSDTPTLVVEVASDPPAIFEWFCNDKSVQQDRRRFQARHGLNITTLTVHQPEQGVYKCTARNPAGVSTSYGYITVNFEHQFDEWTVVDRSMVTEEGQTTVTVHRSPRFINQVPNLTIQPGSEAVIDVEVDADPPARFTWFVNGREYRESTEGVELFYPSANRCVIKFAFPVSGEYKVVASNVHGSAMSSGYVEIHRAKPSKQMRPPVKAGEHISHSLMAASHHAGSTAAPTAPDGQELLQTHRTVNVYEVNYTQRASSVPRGVRHLESHVETPVSPKRRVSLEEHRAELTGPKKLPDRLPRFLYKTRSEGARYLPHAPKFITILPAEITVNPNEKLVLSVDVSAIPTAEFRWDVNGFEVKPSRNITLLNEQNRSTLVVQPPVKQGKYNVVAFNAEGRESQLTRVLHETHVVQEAPAVDIETRPDILVETAVTVTSTNEPDWEVVDSVASTASTTSFQTVTRRVPPPAEEEVPKTKKVIQEEKKVIIKEVTLPVSEEVTITEKTVTRTMSIPRIHEILPKRPILLSEPWQGIHLKAGENLVLEVKVDSFPPATFRWYVNNFEAKNGQFIAITQPSENVCVAVFSRPTPGQYKVVVANPHGEVTAVTRVTTEHTMEESRESTSAIATSSTKFPLFTLKKKPTIAIREDLPKPPHIVEKLPPMLRINSTEPISLRVRADAIPEATFMWLLNNFELRKTQNVEISRLASNVSQLHLHRVQPGRYDVVARNDLGQDSSSCKVIVHYEQLEPVHPPPKPPAFSQSLPEETIVTVGEVAKLEVIVSGTPPFNFKWLINGTVVVPSKDLDVIVDGNRSSLVSRKSIGNNAIVIVEARDRNGTARSETIVKEISKATTPVKEASTTSTLKEVSTETTVAMQQQPVPPPVGKAPEFILKLDSIELMEGDTLRCHVRLSDESDASAFEWYANDMQITSGEQVLVESGPRESRLTIENMGEMGGVQLTAIARNSYGTSTTTAVLNVVRRPDESFEMVPVDLPEESAPKIIEPLHSASFIDGQPMLLRCRIKAVPSAAIVWSKDDINVEEWVINKDIVTQIHPDGICELMNPEVYPEDSGLYKCTATNPHGTAETAAYINIQGIDYAKGREEGSASAESAAMMSGEPPKFVEKLTAETDGAYDLNYVRLICRVKCAVRTTITWWKNDVELIPGEKYELHEFSDGALILTIYSPTPSDNGVYTCKAESANGVSTTSCEVTVPTRTAMVTETMSGTQTDTTTFTETVDQSSLEVTETSKGEDYVATTEITKHEEEYKLLVKVAENVASALVANVFVDAVREAVKRIMEEESEEEEIEVTNAPRFETSIERYVVKENDTVTISTVVTGEPTPFIEWYFKDQKLHVSQ</sequence>
<evidence type="ECO:0000313" key="5">
    <source>
        <dbReference type="EMBL" id="KAK5977562.1"/>
    </source>
</evidence>
<dbReference type="Gene3D" id="2.60.40.10">
    <property type="entry name" value="Immunoglobulins"/>
    <property type="match status" value="10"/>
</dbReference>
<dbReference type="Proteomes" id="UP001331761">
    <property type="component" value="Unassembled WGS sequence"/>
</dbReference>
<dbReference type="SUPFAM" id="SSF48726">
    <property type="entry name" value="Immunoglobulin"/>
    <property type="match status" value="10"/>
</dbReference>